<proteinExistence type="predicted"/>
<evidence type="ECO:0000313" key="2">
    <source>
        <dbReference type="Proteomes" id="UP001178507"/>
    </source>
</evidence>
<gene>
    <name evidence="1" type="ORF">EVOR1521_LOCUS4620</name>
</gene>
<dbReference type="AlphaFoldDB" id="A0AA36MKK6"/>
<dbReference type="Proteomes" id="UP001178507">
    <property type="component" value="Unassembled WGS sequence"/>
</dbReference>
<name>A0AA36MKK6_9DINO</name>
<sequence length="202" mass="22789">MESLPLTSLKRVFQSAPIHSAVQSATLPQFVLARKGPAAAHAAELEAFLRSVERNPEVFKRSIRHKRHLKRSLWSTCETPDSEDEQEGRIEIHEAKGCLLLKGRRQAHGELYSPCLSLRLTKIRTPGTWNKIFSEVWQHKLMVKELGPFGAERFDGIKDGKTFLRAGYNLDDPDFWGNVDNYVTTAVKQSGYTSAPKKLAMA</sequence>
<dbReference type="EMBL" id="CAUJNA010000313">
    <property type="protein sequence ID" value="CAJ1375316.1"/>
    <property type="molecule type" value="Genomic_DNA"/>
</dbReference>
<accession>A0AA36MKK6</accession>
<keyword evidence="2" id="KW-1185">Reference proteome</keyword>
<protein>
    <submittedName>
        <fullName evidence="1">Uncharacterized protein</fullName>
    </submittedName>
</protein>
<reference evidence="1" key="1">
    <citation type="submission" date="2023-08" db="EMBL/GenBank/DDBJ databases">
        <authorList>
            <person name="Chen Y."/>
            <person name="Shah S."/>
            <person name="Dougan E. K."/>
            <person name="Thang M."/>
            <person name="Chan C."/>
        </authorList>
    </citation>
    <scope>NUCLEOTIDE SEQUENCE</scope>
</reference>
<evidence type="ECO:0000313" key="1">
    <source>
        <dbReference type="EMBL" id="CAJ1375316.1"/>
    </source>
</evidence>
<comment type="caution">
    <text evidence="1">The sequence shown here is derived from an EMBL/GenBank/DDBJ whole genome shotgun (WGS) entry which is preliminary data.</text>
</comment>
<organism evidence="1 2">
    <name type="scientific">Effrenium voratum</name>
    <dbReference type="NCBI Taxonomy" id="2562239"/>
    <lineage>
        <taxon>Eukaryota</taxon>
        <taxon>Sar</taxon>
        <taxon>Alveolata</taxon>
        <taxon>Dinophyceae</taxon>
        <taxon>Suessiales</taxon>
        <taxon>Symbiodiniaceae</taxon>
        <taxon>Effrenium</taxon>
    </lineage>
</organism>